<dbReference type="InterPro" id="IPR013149">
    <property type="entry name" value="ADH-like_C"/>
</dbReference>
<sequence length="336" mass="36172">MRAVVVKELAHHNKIPITRDAPDPTPAAGQVIVDVYSTGLNFFDILQAQGKHQSKPQIPFVLGTEFAGRISQNSPIPEGCPFKRGDRVFGAGQGAFADKIAVPVDALLPLPDTLNYDEGAGLYVTFPTSYEGLVGRANMKPGEWVLVTAAAGGVGICAVQLAKVLGGRVIAAAGSEDKMEVAKRYGGADYVVNYSKPGWQKEVSKITGGKGVDVVYDPVGLIQDSFKCIAWKGRAVVVGFAGGNIEKVPTNLILLKNISVVGLHWGAYRIHEAAQIAQVWNDVLEIFKSGKVKPVVYTEVYPFERIADALSALENRKTWGKVIVRVKEDDTTKSKL</sequence>
<evidence type="ECO:0000313" key="2">
    <source>
        <dbReference type="EMBL" id="KAL0575748.1"/>
    </source>
</evidence>
<dbReference type="InterPro" id="IPR051397">
    <property type="entry name" value="Zn-ADH-like_protein"/>
</dbReference>
<dbReference type="InterPro" id="IPR011032">
    <property type="entry name" value="GroES-like_sf"/>
</dbReference>
<dbReference type="Pfam" id="PF08240">
    <property type="entry name" value="ADH_N"/>
    <property type="match status" value="1"/>
</dbReference>
<dbReference type="InterPro" id="IPR036291">
    <property type="entry name" value="NAD(P)-bd_dom_sf"/>
</dbReference>
<dbReference type="Gene3D" id="3.90.180.10">
    <property type="entry name" value="Medium-chain alcohol dehydrogenases, catalytic domain"/>
    <property type="match status" value="1"/>
</dbReference>
<dbReference type="SUPFAM" id="SSF51735">
    <property type="entry name" value="NAD(P)-binding Rossmann-fold domains"/>
    <property type="match status" value="1"/>
</dbReference>
<reference evidence="2 3" key="1">
    <citation type="submission" date="2024-02" db="EMBL/GenBank/DDBJ databases">
        <title>A draft genome for the cacao thread blight pathogen Marasmius crinis-equi.</title>
        <authorList>
            <person name="Cohen S.P."/>
            <person name="Baruah I.K."/>
            <person name="Amoako-Attah I."/>
            <person name="Bukari Y."/>
            <person name="Meinhardt L.W."/>
            <person name="Bailey B.A."/>
        </authorList>
    </citation>
    <scope>NUCLEOTIDE SEQUENCE [LARGE SCALE GENOMIC DNA]</scope>
    <source>
        <strain evidence="2 3">GH-76</strain>
    </source>
</reference>
<dbReference type="PROSITE" id="PS01162">
    <property type="entry name" value="QOR_ZETA_CRYSTAL"/>
    <property type="match status" value="1"/>
</dbReference>
<name>A0ABR3FK29_9AGAR</name>
<dbReference type="InterPro" id="IPR020843">
    <property type="entry name" value="ER"/>
</dbReference>
<dbReference type="SMART" id="SM00829">
    <property type="entry name" value="PKS_ER"/>
    <property type="match status" value="1"/>
</dbReference>
<evidence type="ECO:0000313" key="3">
    <source>
        <dbReference type="Proteomes" id="UP001465976"/>
    </source>
</evidence>
<dbReference type="Proteomes" id="UP001465976">
    <property type="component" value="Unassembled WGS sequence"/>
</dbReference>
<protein>
    <recommendedName>
        <fullName evidence="1">Enoyl reductase (ER) domain-containing protein</fullName>
    </recommendedName>
</protein>
<dbReference type="InterPro" id="IPR013154">
    <property type="entry name" value="ADH-like_N"/>
</dbReference>
<comment type="caution">
    <text evidence="2">The sequence shown here is derived from an EMBL/GenBank/DDBJ whole genome shotgun (WGS) entry which is preliminary data.</text>
</comment>
<evidence type="ECO:0000259" key="1">
    <source>
        <dbReference type="SMART" id="SM00829"/>
    </source>
</evidence>
<dbReference type="PANTHER" id="PTHR43677:SF4">
    <property type="entry name" value="QUINONE OXIDOREDUCTASE-LIKE PROTEIN 2"/>
    <property type="match status" value="1"/>
</dbReference>
<dbReference type="InterPro" id="IPR002364">
    <property type="entry name" value="Quin_OxRdtase/zeta-crystal_CS"/>
</dbReference>
<dbReference type="CDD" id="cd08241">
    <property type="entry name" value="QOR1"/>
    <property type="match status" value="1"/>
</dbReference>
<gene>
    <name evidence="2" type="ORF">V5O48_006235</name>
</gene>
<proteinExistence type="predicted"/>
<feature type="domain" description="Enoyl reductase (ER)" evidence="1">
    <location>
        <begin position="10"/>
        <end position="324"/>
    </location>
</feature>
<dbReference type="PANTHER" id="PTHR43677">
    <property type="entry name" value="SHORT-CHAIN DEHYDROGENASE/REDUCTASE"/>
    <property type="match status" value="1"/>
</dbReference>
<dbReference type="EMBL" id="JBAHYK010000278">
    <property type="protein sequence ID" value="KAL0575748.1"/>
    <property type="molecule type" value="Genomic_DNA"/>
</dbReference>
<dbReference type="Gene3D" id="3.40.50.720">
    <property type="entry name" value="NAD(P)-binding Rossmann-like Domain"/>
    <property type="match status" value="1"/>
</dbReference>
<organism evidence="2 3">
    <name type="scientific">Marasmius crinis-equi</name>
    <dbReference type="NCBI Taxonomy" id="585013"/>
    <lineage>
        <taxon>Eukaryota</taxon>
        <taxon>Fungi</taxon>
        <taxon>Dikarya</taxon>
        <taxon>Basidiomycota</taxon>
        <taxon>Agaricomycotina</taxon>
        <taxon>Agaricomycetes</taxon>
        <taxon>Agaricomycetidae</taxon>
        <taxon>Agaricales</taxon>
        <taxon>Marasmiineae</taxon>
        <taxon>Marasmiaceae</taxon>
        <taxon>Marasmius</taxon>
    </lineage>
</organism>
<dbReference type="SUPFAM" id="SSF50129">
    <property type="entry name" value="GroES-like"/>
    <property type="match status" value="1"/>
</dbReference>
<dbReference type="Pfam" id="PF00107">
    <property type="entry name" value="ADH_zinc_N"/>
    <property type="match status" value="1"/>
</dbReference>
<keyword evidence="3" id="KW-1185">Reference proteome</keyword>
<accession>A0ABR3FK29</accession>